<dbReference type="Proteomes" id="UP001148737">
    <property type="component" value="Unassembled WGS sequence"/>
</dbReference>
<proteinExistence type="predicted"/>
<comment type="caution">
    <text evidence="1">The sequence shown here is derived from an EMBL/GenBank/DDBJ whole genome shotgun (WGS) entry which is preliminary data.</text>
</comment>
<sequence>MSSWPPTRVAAATKEIVARNTSLRSADNSDIRFIGQECIARIVTPEQQVSPDTVEETRASAGMSVYGADFTGVGQQNILSRNENNRSWIVQNNYNFSLLSIFRTSGGQSSQSTAHDRPDATQLESQTILPCRNIWGRLAQLLASWGLLVWLARLLPDCLMRNPAGK</sequence>
<name>A0ACC1QM25_9HYPO</name>
<accession>A0ACC1QM25</accession>
<evidence type="ECO:0000313" key="2">
    <source>
        <dbReference type="Proteomes" id="UP001148737"/>
    </source>
</evidence>
<evidence type="ECO:0000313" key="1">
    <source>
        <dbReference type="EMBL" id="KAJ3479705.1"/>
    </source>
</evidence>
<reference evidence="1" key="1">
    <citation type="submission" date="2022-07" db="EMBL/GenBank/DDBJ databases">
        <title>Genome Sequence of Lecanicillium saksenae.</title>
        <authorList>
            <person name="Buettner E."/>
        </authorList>
    </citation>
    <scope>NUCLEOTIDE SEQUENCE</scope>
    <source>
        <strain evidence="1">VT-O1</strain>
    </source>
</reference>
<protein>
    <submittedName>
        <fullName evidence="1">Uncharacterized protein</fullName>
    </submittedName>
</protein>
<organism evidence="1 2">
    <name type="scientific">Lecanicillium saksenae</name>
    <dbReference type="NCBI Taxonomy" id="468837"/>
    <lineage>
        <taxon>Eukaryota</taxon>
        <taxon>Fungi</taxon>
        <taxon>Dikarya</taxon>
        <taxon>Ascomycota</taxon>
        <taxon>Pezizomycotina</taxon>
        <taxon>Sordariomycetes</taxon>
        <taxon>Hypocreomycetidae</taxon>
        <taxon>Hypocreales</taxon>
        <taxon>Cordycipitaceae</taxon>
        <taxon>Lecanicillium</taxon>
    </lineage>
</organism>
<keyword evidence="2" id="KW-1185">Reference proteome</keyword>
<gene>
    <name evidence="1" type="ORF">NLG97_g8249</name>
</gene>
<dbReference type="EMBL" id="JANAKD010001413">
    <property type="protein sequence ID" value="KAJ3479705.1"/>
    <property type="molecule type" value="Genomic_DNA"/>
</dbReference>